<dbReference type="RefSeq" id="WP_267637548.1">
    <property type="nucleotide sequence ID" value="NZ_JAODIY010000010.1"/>
</dbReference>
<comment type="caution">
    <text evidence="2">The sequence shown here is derived from an EMBL/GenBank/DDBJ whole genome shotgun (WGS) entry which is preliminary data.</text>
</comment>
<protein>
    <submittedName>
        <fullName evidence="2">Uncharacterized protein</fullName>
    </submittedName>
</protein>
<dbReference type="AlphaFoldDB" id="A0ABD5X685"/>
<feature type="transmembrane region" description="Helical" evidence="1">
    <location>
        <begin position="88"/>
        <end position="109"/>
    </location>
</feature>
<gene>
    <name evidence="2" type="ORF">ACFQJ7_01425</name>
</gene>
<keyword evidence="1" id="KW-0812">Transmembrane</keyword>
<name>A0ABD5X685_9EURY</name>
<dbReference type="EMBL" id="JBHSZQ010000001">
    <property type="protein sequence ID" value="MFC7124705.1"/>
    <property type="molecule type" value="Genomic_DNA"/>
</dbReference>
<accession>A0ABD5X685</accession>
<dbReference type="Proteomes" id="UP001596414">
    <property type="component" value="Unassembled WGS sequence"/>
</dbReference>
<feature type="transmembrane region" description="Helical" evidence="1">
    <location>
        <begin position="20"/>
        <end position="38"/>
    </location>
</feature>
<organism evidence="2 3">
    <name type="scientific">Halovenus rubra</name>
    <dbReference type="NCBI Taxonomy" id="869890"/>
    <lineage>
        <taxon>Archaea</taxon>
        <taxon>Methanobacteriati</taxon>
        <taxon>Methanobacteriota</taxon>
        <taxon>Stenosarchaea group</taxon>
        <taxon>Halobacteria</taxon>
        <taxon>Halobacteriales</taxon>
        <taxon>Haloarculaceae</taxon>
        <taxon>Halovenus</taxon>
    </lineage>
</organism>
<evidence type="ECO:0000256" key="1">
    <source>
        <dbReference type="SAM" id="Phobius"/>
    </source>
</evidence>
<evidence type="ECO:0000313" key="3">
    <source>
        <dbReference type="Proteomes" id="UP001596414"/>
    </source>
</evidence>
<feature type="transmembrane region" description="Helical" evidence="1">
    <location>
        <begin position="121"/>
        <end position="141"/>
    </location>
</feature>
<reference evidence="2 3" key="1">
    <citation type="journal article" date="2014" name="Int. J. Syst. Evol. Microbiol.">
        <title>Complete genome sequence of Corynebacterium casei LMG S-19264T (=DSM 44701T), isolated from a smear-ripened cheese.</title>
        <authorList>
            <consortium name="US DOE Joint Genome Institute (JGI-PGF)"/>
            <person name="Walter F."/>
            <person name="Albersmeier A."/>
            <person name="Kalinowski J."/>
            <person name="Ruckert C."/>
        </authorList>
    </citation>
    <scope>NUCLEOTIDE SEQUENCE [LARGE SCALE GENOMIC DNA]</scope>
    <source>
        <strain evidence="2 3">CGMCC 4.7215</strain>
    </source>
</reference>
<evidence type="ECO:0000313" key="2">
    <source>
        <dbReference type="EMBL" id="MFC7124705.1"/>
    </source>
</evidence>
<feature type="transmembrane region" description="Helical" evidence="1">
    <location>
        <begin position="50"/>
        <end position="68"/>
    </location>
</feature>
<keyword evidence="1" id="KW-1133">Transmembrane helix</keyword>
<proteinExistence type="predicted"/>
<keyword evidence="1" id="KW-0472">Membrane</keyword>
<sequence length="265" mass="29948">MKRHHWLTWGRGKKLLSRWIIAVFPLFVTLGVGTLFSIPIPGTEEFSQEIFIGSVAIGIICLLSTAWFTKSAAEVLFCPRLHHSSGIVISTLSLTLVAIVLTYLGYLLFHVSLGEPMIPSFGDVGVGFAIASLFALFLSVLRLRVIRADRTSVRITEEGRLVHNSLTKIRDGNADFKDTENLVSGLEYIAKEMKIEPLVEDQERYEKIQTWCTECSKSNTLISRLRMIPDSPKSPTTERTRRQVARFEDMENDLRMMSVTGQQRQ</sequence>